<protein>
    <submittedName>
        <fullName evidence="1">Uncharacterized protein</fullName>
    </submittedName>
</protein>
<evidence type="ECO:0000313" key="1">
    <source>
        <dbReference type="EnsemblMetazoa" id="G10759.1:cds"/>
    </source>
</evidence>
<dbReference type="EnsemblMetazoa" id="G10759.1">
    <property type="protein sequence ID" value="G10759.1:cds"/>
    <property type="gene ID" value="G10759"/>
</dbReference>
<accession>A0A8W8HS83</accession>
<proteinExistence type="predicted"/>
<dbReference type="AlphaFoldDB" id="A0A8W8HS83"/>
<name>A0A8W8HS83_MAGGI</name>
<dbReference type="SUPFAM" id="SSF48452">
    <property type="entry name" value="TPR-like"/>
    <property type="match status" value="1"/>
</dbReference>
<keyword evidence="2" id="KW-1185">Reference proteome</keyword>
<reference evidence="1" key="1">
    <citation type="submission" date="2022-08" db="UniProtKB">
        <authorList>
            <consortium name="EnsemblMetazoa"/>
        </authorList>
    </citation>
    <scope>IDENTIFICATION</scope>
    <source>
        <strain evidence="1">05x7-T-G4-1.051#20</strain>
    </source>
</reference>
<dbReference type="Proteomes" id="UP000005408">
    <property type="component" value="Unassembled WGS sequence"/>
</dbReference>
<evidence type="ECO:0000313" key="2">
    <source>
        <dbReference type="Proteomes" id="UP000005408"/>
    </source>
</evidence>
<dbReference type="InterPro" id="IPR011990">
    <property type="entry name" value="TPR-like_helical_dom_sf"/>
</dbReference>
<sequence length="573" mass="65404">MTEHCSKWLDDPHLSFLIADNLVNAVGDPDVQKIRRHVMDVMDLVDYCNAQTEVIRAGGCAEGFRIRGTDVDIMYVDKLIKVVAETPKNVKMYVAVVRLVLSPDDPPGYVKLAVLTPSAPLQQIQESTKRVSGNYFLSSELYVRWHQRLNPTGVLHGPCVLDRTMHGDYDRAFCLEYKDWPACANEWIERKRQHGWPSQKLVRKIKNIGCHLMAIGSKKLHVYLKEKLQNARRLITPNSFPISNPEEDFKVLKSSRRDEDTVYGEANIDAALVSEIIAKTQASPSVAVLELELKNSLTRETQRNLETLDLDILRLRRFHTLYQLALIYLNISLKKNTTRSRYAYIRKAFCYLHLVRFSDISKGNLTLATAYYCIGRFDSALDYIKEYDEKLGEDRGCIHSPICEGVVWFDQQYPHSFCGQGLSIMEKVSSAASYDFAVYQSMPLIPMEIALEVVMMKTTGSILTIPPELYSGFLKVLCYTNMGNLEMVGIVSVILNDILQRTTKGKQYLAYIMLGVAFVKLGNYEEALRCYCLAHIHKRRLAVSSQNSDRPEWHTRTSVLFYIAQMLRSLIPV</sequence>
<organism evidence="1 2">
    <name type="scientific">Magallana gigas</name>
    <name type="common">Pacific oyster</name>
    <name type="synonym">Crassostrea gigas</name>
    <dbReference type="NCBI Taxonomy" id="29159"/>
    <lineage>
        <taxon>Eukaryota</taxon>
        <taxon>Metazoa</taxon>
        <taxon>Spiralia</taxon>
        <taxon>Lophotrochozoa</taxon>
        <taxon>Mollusca</taxon>
        <taxon>Bivalvia</taxon>
        <taxon>Autobranchia</taxon>
        <taxon>Pteriomorphia</taxon>
        <taxon>Ostreida</taxon>
        <taxon>Ostreoidea</taxon>
        <taxon>Ostreidae</taxon>
        <taxon>Magallana</taxon>
    </lineage>
</organism>